<keyword evidence="3" id="KW-1133">Transmembrane helix</keyword>
<keyword evidence="3" id="KW-0812">Transmembrane</keyword>
<dbReference type="AlphaFoldDB" id="A0A1Y0ID01"/>
<keyword evidence="1" id="KW-0175">Coiled coil</keyword>
<dbReference type="Proteomes" id="UP000196027">
    <property type="component" value="Chromosome"/>
</dbReference>
<dbReference type="InterPro" id="IPR055396">
    <property type="entry name" value="DUF7088"/>
</dbReference>
<name>A0A1Y0ID01_9GAMM</name>
<proteinExistence type="predicted"/>
<dbReference type="Pfam" id="PF09822">
    <property type="entry name" value="ABC_transp_aux"/>
    <property type="match status" value="1"/>
</dbReference>
<keyword evidence="3" id="KW-0472">Membrane</keyword>
<dbReference type="InterPro" id="IPR019196">
    <property type="entry name" value="ABC_transp_unknown"/>
</dbReference>
<feature type="transmembrane region" description="Helical" evidence="3">
    <location>
        <begin position="635"/>
        <end position="656"/>
    </location>
</feature>
<evidence type="ECO:0000256" key="1">
    <source>
        <dbReference type="SAM" id="Coils"/>
    </source>
</evidence>
<sequence>MKAMMQSKVGLMFVLVAFLVIVVVSSVSLKGGRIDLTENNLYTLSDGSKNIVQNLEQSVKLTLYFSDKATKELPAVRTYAQRVKELLQEYQSLSRGKIEFQVVDPAPFSEEEDAASAAGLQGVPAGLRGDEIYFGLVGESVAGGESSEAAAASGDPLNLAKNEEVIPFFQLDKEKFLEYDLTKLIFNLSQTEPPTLGIISGIPINGGFDYATRQNQPAWVVVQQMEDLFQLEWLSEDVTAIDDNIDILMLVHPNGLSDETLLAIDQFVLKGGRTLVFMDGLAETAQAGAPMMPAEASASDLGPLLQNWGLELVEGKVLGDYANSLVVSMRGNRSPVRHIGLVSLTPDSFASEDVLLAGLESINMSSVGILQPVESATTTVTPLIRSSDESNLLDASLFATLTSPETLLNDFSPSGERYILAARVSGKATTAFPDGIKVEDDAPDSENADAPVSDDVSETESSDEKPKITRTVSPDVTSADNINLIVIADTDILTDRLWVQVQEFFGQRIASPWADNAALLVNSLDNLSGNADLISVRSRGRFSRPFDRVDELRRQAEEKLLEQQKALQEQLAETDSRLAELEQVRGEDDKAILSEEQEQTVLKFQEERLKIRKQLRDVQHQLDQDIETLGRNLKLVNIFLVPLLLTVLALFARVWMRNRRLSVQH</sequence>
<evidence type="ECO:0000259" key="4">
    <source>
        <dbReference type="Pfam" id="PF09822"/>
    </source>
</evidence>
<dbReference type="Pfam" id="PF23357">
    <property type="entry name" value="DUF7088"/>
    <property type="match status" value="1"/>
</dbReference>
<evidence type="ECO:0000256" key="2">
    <source>
        <dbReference type="SAM" id="MobiDB-lite"/>
    </source>
</evidence>
<feature type="domain" description="ABC-type uncharacterised transport system" evidence="4">
    <location>
        <begin position="194"/>
        <end position="523"/>
    </location>
</feature>
<gene>
    <name evidence="6" type="ORF">OLMES_4412</name>
</gene>
<reference evidence="6 7" key="1">
    <citation type="submission" date="2017-05" db="EMBL/GenBank/DDBJ databases">
        <title>Genomic insights into alkan degradation activity of Oleiphilus messinensis.</title>
        <authorList>
            <person name="Kozyavkin S.A."/>
            <person name="Slesarev A.I."/>
            <person name="Golyshin P.N."/>
            <person name="Korzhenkov A."/>
            <person name="Golyshina O.N."/>
            <person name="Toshchakov S.V."/>
        </authorList>
    </citation>
    <scope>NUCLEOTIDE SEQUENCE [LARGE SCALE GENOMIC DNA]</scope>
    <source>
        <strain evidence="6 7">ME102</strain>
    </source>
</reference>
<dbReference type="KEGG" id="ome:OLMES_4412"/>
<feature type="domain" description="DUF7088" evidence="5">
    <location>
        <begin position="38"/>
        <end position="138"/>
    </location>
</feature>
<dbReference type="RefSeq" id="WP_232465171.1">
    <property type="nucleotide sequence ID" value="NZ_CP021425.1"/>
</dbReference>
<feature type="region of interest" description="Disordered" evidence="2">
    <location>
        <begin position="433"/>
        <end position="470"/>
    </location>
</feature>
<evidence type="ECO:0000256" key="3">
    <source>
        <dbReference type="SAM" id="Phobius"/>
    </source>
</evidence>
<keyword evidence="7" id="KW-1185">Reference proteome</keyword>
<evidence type="ECO:0000313" key="7">
    <source>
        <dbReference type="Proteomes" id="UP000196027"/>
    </source>
</evidence>
<organism evidence="6 7">
    <name type="scientific">Oleiphilus messinensis</name>
    <dbReference type="NCBI Taxonomy" id="141451"/>
    <lineage>
        <taxon>Bacteria</taxon>
        <taxon>Pseudomonadati</taxon>
        <taxon>Pseudomonadota</taxon>
        <taxon>Gammaproteobacteria</taxon>
        <taxon>Oceanospirillales</taxon>
        <taxon>Oleiphilaceae</taxon>
        <taxon>Oleiphilus</taxon>
    </lineage>
</organism>
<accession>A0A1Y0ID01</accession>
<protein>
    <submittedName>
        <fullName evidence="6">Gliding motility ABC transporter auxiliary protein</fullName>
    </submittedName>
</protein>
<evidence type="ECO:0000313" key="6">
    <source>
        <dbReference type="EMBL" id="ARU58408.1"/>
    </source>
</evidence>
<dbReference type="EMBL" id="CP021425">
    <property type="protein sequence ID" value="ARU58408.1"/>
    <property type="molecule type" value="Genomic_DNA"/>
</dbReference>
<evidence type="ECO:0000259" key="5">
    <source>
        <dbReference type="Pfam" id="PF23357"/>
    </source>
</evidence>
<feature type="coiled-coil region" evidence="1">
    <location>
        <begin position="549"/>
        <end position="584"/>
    </location>
</feature>